<dbReference type="Proteomes" id="UP000593576">
    <property type="component" value="Unassembled WGS sequence"/>
</dbReference>
<keyword evidence="3" id="KW-1185">Reference proteome</keyword>
<protein>
    <submittedName>
        <fullName evidence="2">Uncharacterized protein</fullName>
    </submittedName>
</protein>
<feature type="region of interest" description="Disordered" evidence="1">
    <location>
        <begin position="49"/>
        <end position="82"/>
    </location>
</feature>
<feature type="region of interest" description="Disordered" evidence="1">
    <location>
        <begin position="118"/>
        <end position="138"/>
    </location>
</feature>
<gene>
    <name evidence="2" type="ORF">Goshw_020284</name>
</gene>
<accession>A0A7J9MD63</accession>
<dbReference type="EMBL" id="JABFAF010000010">
    <property type="protein sequence ID" value="MBA0868901.1"/>
    <property type="molecule type" value="Genomic_DNA"/>
</dbReference>
<proteinExistence type="predicted"/>
<sequence length="138" mass="15639">MQLLVVSPETYVNTCFIVTTQLNIYNHLINPVKGPMQWEHVKDMEPILPPMIRRPQGRPKQTRRKEVDKARKSGPKLSKIGQQANCTKCVKPSHNTRTYKVIVGENQMANQSSSLQILNQTTSMDNTSSQPPNKAQNL</sequence>
<reference evidence="2 3" key="1">
    <citation type="journal article" date="2019" name="Genome Biol. Evol.">
        <title>Insights into the evolution of the New World diploid cottons (Gossypium, subgenus Houzingenia) based on genome sequencing.</title>
        <authorList>
            <person name="Grover C.E."/>
            <person name="Arick M.A. 2nd"/>
            <person name="Thrash A."/>
            <person name="Conover J.L."/>
            <person name="Sanders W.S."/>
            <person name="Peterson D.G."/>
            <person name="Frelichowski J.E."/>
            <person name="Scheffler J.A."/>
            <person name="Scheffler B.E."/>
            <person name="Wendel J.F."/>
        </authorList>
    </citation>
    <scope>NUCLEOTIDE SEQUENCE [LARGE SCALE GENOMIC DNA]</scope>
    <source>
        <strain evidence="2">1</strain>
        <tissue evidence="2">Leaf</tissue>
    </source>
</reference>
<evidence type="ECO:0000313" key="2">
    <source>
        <dbReference type="EMBL" id="MBA0868901.1"/>
    </source>
</evidence>
<evidence type="ECO:0000256" key="1">
    <source>
        <dbReference type="SAM" id="MobiDB-lite"/>
    </source>
</evidence>
<dbReference type="OrthoDB" id="1939383at2759"/>
<dbReference type="AlphaFoldDB" id="A0A7J9MD63"/>
<name>A0A7J9MD63_GOSSC</name>
<evidence type="ECO:0000313" key="3">
    <source>
        <dbReference type="Proteomes" id="UP000593576"/>
    </source>
</evidence>
<comment type="caution">
    <text evidence="2">The sequence shown here is derived from an EMBL/GenBank/DDBJ whole genome shotgun (WGS) entry which is preliminary data.</text>
</comment>
<organism evidence="2 3">
    <name type="scientific">Gossypium schwendimanii</name>
    <name type="common">Cotton</name>
    <dbReference type="NCBI Taxonomy" id="34291"/>
    <lineage>
        <taxon>Eukaryota</taxon>
        <taxon>Viridiplantae</taxon>
        <taxon>Streptophyta</taxon>
        <taxon>Embryophyta</taxon>
        <taxon>Tracheophyta</taxon>
        <taxon>Spermatophyta</taxon>
        <taxon>Magnoliopsida</taxon>
        <taxon>eudicotyledons</taxon>
        <taxon>Gunneridae</taxon>
        <taxon>Pentapetalae</taxon>
        <taxon>rosids</taxon>
        <taxon>malvids</taxon>
        <taxon>Malvales</taxon>
        <taxon>Malvaceae</taxon>
        <taxon>Malvoideae</taxon>
        <taxon>Gossypium</taxon>
    </lineage>
</organism>